<dbReference type="EMBL" id="GIIL01002179">
    <property type="protein sequence ID" value="NOV45905.1"/>
    <property type="molecule type" value="Transcribed_RNA"/>
</dbReference>
<dbReference type="InterPro" id="IPR011022">
    <property type="entry name" value="Arrestin_C-like"/>
</dbReference>
<dbReference type="SMART" id="SM01017">
    <property type="entry name" value="Arrestin_C"/>
    <property type="match status" value="1"/>
</dbReference>
<evidence type="ECO:0000256" key="2">
    <source>
        <dbReference type="ARBA" id="ARBA00022606"/>
    </source>
</evidence>
<dbReference type="InterPro" id="IPR014752">
    <property type="entry name" value="Arrestin-like_C"/>
</dbReference>
<keyword evidence="2" id="KW-0716">Sensory transduction</keyword>
<dbReference type="GO" id="GO:0015031">
    <property type="term" value="P:protein transport"/>
    <property type="evidence" value="ECO:0007669"/>
    <property type="project" value="TreeGrafter"/>
</dbReference>
<dbReference type="Pfam" id="PF00339">
    <property type="entry name" value="Arrestin_N"/>
    <property type="match status" value="1"/>
</dbReference>
<dbReference type="InterPro" id="IPR050357">
    <property type="entry name" value="Arrestin_domain-protein"/>
</dbReference>
<evidence type="ECO:0000259" key="3">
    <source>
        <dbReference type="SMART" id="SM01017"/>
    </source>
</evidence>
<dbReference type="SUPFAM" id="SSF81296">
    <property type="entry name" value="E set domains"/>
    <property type="match status" value="2"/>
</dbReference>
<proteinExistence type="inferred from homology"/>
<feature type="domain" description="Arrestin C-terminal-like" evidence="3">
    <location>
        <begin position="155"/>
        <end position="289"/>
    </location>
</feature>
<evidence type="ECO:0000313" key="4">
    <source>
        <dbReference type="EMBL" id="NOV45905.1"/>
    </source>
</evidence>
<sequence>MTLSCKLNFKDNDEGTFRPGDTIQAQLVLEVKEYASITDLCVRIKGLAKCHWTEDQQTFYHAKEICHQDQINFVNDGNILELNIGKFTKQISFNLPSKLPTSFKGKHGTINYILTATAKCFPCVEYEDMLKFSIQNWDENIHKSLHNKYFSKTESKEPISISSSLLRDIYVAEENINIQTVLTNQSGINIKSVKIYLQRDTTYYGDSSGDGDILEGKKEIEYLDEITETNVGNSEREQLVNVLKVPNLCFPNLQNCTIIEVKYFVKIEVEFQGTFIELKIPINLVNQYQDTTCIETGINIMEPEVIIKTEPNNSEMIKIRPIYDLMDHNNEYLQATSISDDNLVLASTSSTKERSFDVHEECNLINFTEATSKNSKKNQKSSIRRSIFNKNITKYLLELGKEFEMVKNVKVEVLWKTVTEKINRRHDKQFLKEQCKDKWIKLCRNYFVYKNRKPTSELTLQPPPKFISMYLLELEDIFTNTSPAERDSFLGSKTKKKVEKLINSQSPLKTKKKIKSTSKNVVLKKNKKAKLTLKLNNDDAETLRAIVAYLQMSKKNVFSEPFSDPKCFKNL</sequence>
<reference evidence="4" key="1">
    <citation type="submission" date="2020-03" db="EMBL/GenBank/DDBJ databases">
        <title>Transcriptomic Profiling of the Digestive Tract of the Rat Flea, Xenopsylla cheopis, Following Blood Feeding and Infection with Yersinia pestis.</title>
        <authorList>
            <person name="Bland D.M."/>
            <person name="Martens C.A."/>
            <person name="Virtaneva K."/>
            <person name="Kanakabandi K."/>
            <person name="Long D."/>
            <person name="Rosenke R."/>
            <person name="Saturday G.A."/>
            <person name="Hoyt F.H."/>
            <person name="Bruno D.P."/>
            <person name="Ribeiro J.M.C."/>
            <person name="Hinnebusch J."/>
        </authorList>
    </citation>
    <scope>NUCLEOTIDE SEQUENCE</scope>
</reference>
<evidence type="ECO:0000256" key="1">
    <source>
        <dbReference type="ARBA" id="ARBA00005298"/>
    </source>
</evidence>
<comment type="similarity">
    <text evidence="1">Belongs to the arrestin family.</text>
</comment>
<dbReference type="Pfam" id="PF02752">
    <property type="entry name" value="Arrestin_C"/>
    <property type="match status" value="1"/>
</dbReference>
<dbReference type="InterPro" id="IPR014756">
    <property type="entry name" value="Ig_E-set"/>
</dbReference>
<accession>A0A6M2DHV2</accession>
<dbReference type="InterPro" id="IPR011021">
    <property type="entry name" value="Arrestin-like_N"/>
</dbReference>
<dbReference type="AlphaFoldDB" id="A0A6M2DHV2"/>
<dbReference type="GO" id="GO:0005737">
    <property type="term" value="C:cytoplasm"/>
    <property type="evidence" value="ECO:0007669"/>
    <property type="project" value="TreeGrafter"/>
</dbReference>
<protein>
    <submittedName>
        <fullName evidence="4">Putative thioredoxin binding protein tbp-2/vdup1</fullName>
    </submittedName>
</protein>
<dbReference type="Gene3D" id="2.60.40.640">
    <property type="match status" value="2"/>
</dbReference>
<dbReference type="PANTHER" id="PTHR11188">
    <property type="entry name" value="ARRESTIN DOMAIN CONTAINING PROTEIN"/>
    <property type="match status" value="1"/>
</dbReference>
<organism evidence="4">
    <name type="scientific">Xenopsylla cheopis</name>
    <name type="common">Oriental rat flea</name>
    <name type="synonym">Pulex cheopis</name>
    <dbReference type="NCBI Taxonomy" id="163159"/>
    <lineage>
        <taxon>Eukaryota</taxon>
        <taxon>Metazoa</taxon>
        <taxon>Ecdysozoa</taxon>
        <taxon>Arthropoda</taxon>
        <taxon>Hexapoda</taxon>
        <taxon>Insecta</taxon>
        <taxon>Pterygota</taxon>
        <taxon>Neoptera</taxon>
        <taxon>Endopterygota</taxon>
        <taxon>Siphonaptera</taxon>
        <taxon>Pulicidae</taxon>
        <taxon>Xenopsyllinae</taxon>
        <taxon>Xenopsylla</taxon>
    </lineage>
</organism>
<dbReference type="PANTHER" id="PTHR11188:SF17">
    <property type="entry name" value="FI21816P1"/>
    <property type="match status" value="1"/>
</dbReference>
<name>A0A6M2DHV2_XENCH</name>